<feature type="compositionally biased region" description="Low complexity" evidence="1">
    <location>
        <begin position="438"/>
        <end position="459"/>
    </location>
</feature>
<evidence type="ECO:0000256" key="1">
    <source>
        <dbReference type="SAM" id="MobiDB-lite"/>
    </source>
</evidence>
<evidence type="ECO:0000313" key="3">
    <source>
        <dbReference type="Proteomes" id="UP000650467"/>
    </source>
</evidence>
<evidence type="ECO:0000313" key="2">
    <source>
        <dbReference type="EMBL" id="KAG2435844.1"/>
    </source>
</evidence>
<feature type="compositionally biased region" description="Polar residues" evidence="1">
    <location>
        <begin position="1934"/>
        <end position="1945"/>
    </location>
</feature>
<feature type="compositionally biased region" description="Low complexity" evidence="1">
    <location>
        <begin position="875"/>
        <end position="891"/>
    </location>
</feature>
<protein>
    <submittedName>
        <fullName evidence="2">Uncharacterized protein</fullName>
    </submittedName>
</protein>
<feature type="region of interest" description="Disordered" evidence="1">
    <location>
        <begin position="2376"/>
        <end position="2421"/>
    </location>
</feature>
<feature type="region of interest" description="Disordered" evidence="1">
    <location>
        <begin position="1326"/>
        <end position="1478"/>
    </location>
</feature>
<feature type="compositionally biased region" description="Low complexity" evidence="1">
    <location>
        <begin position="481"/>
        <end position="498"/>
    </location>
</feature>
<dbReference type="OrthoDB" id="553002at2759"/>
<feature type="compositionally biased region" description="Pro residues" evidence="1">
    <location>
        <begin position="1083"/>
        <end position="1096"/>
    </location>
</feature>
<feature type="compositionally biased region" description="Gly residues" evidence="1">
    <location>
        <begin position="583"/>
        <end position="592"/>
    </location>
</feature>
<feature type="compositionally biased region" description="Low complexity" evidence="1">
    <location>
        <begin position="1326"/>
        <end position="1339"/>
    </location>
</feature>
<feature type="compositionally biased region" description="Low complexity" evidence="1">
    <location>
        <begin position="683"/>
        <end position="701"/>
    </location>
</feature>
<accession>A0A835T8P4</accession>
<keyword evidence="3" id="KW-1185">Reference proteome</keyword>
<feature type="region of interest" description="Disordered" evidence="1">
    <location>
        <begin position="315"/>
        <end position="544"/>
    </location>
</feature>
<feature type="region of interest" description="Disordered" evidence="1">
    <location>
        <begin position="1232"/>
        <end position="1261"/>
    </location>
</feature>
<feature type="compositionally biased region" description="Gly residues" evidence="1">
    <location>
        <begin position="2381"/>
        <end position="2396"/>
    </location>
</feature>
<name>A0A835T8P4_CHLIN</name>
<reference evidence="2" key="1">
    <citation type="journal article" date="2020" name="bioRxiv">
        <title>Comparative genomics of Chlamydomonas.</title>
        <authorList>
            <person name="Craig R.J."/>
            <person name="Hasan A.R."/>
            <person name="Ness R.W."/>
            <person name="Keightley P.D."/>
        </authorList>
    </citation>
    <scope>NUCLEOTIDE SEQUENCE</scope>
    <source>
        <strain evidence="2">SAG 7.73</strain>
    </source>
</reference>
<feature type="compositionally biased region" description="Pro residues" evidence="1">
    <location>
        <begin position="892"/>
        <end position="901"/>
    </location>
</feature>
<feature type="compositionally biased region" description="Low complexity" evidence="1">
    <location>
        <begin position="978"/>
        <end position="988"/>
    </location>
</feature>
<feature type="compositionally biased region" description="Low complexity" evidence="1">
    <location>
        <begin position="341"/>
        <end position="369"/>
    </location>
</feature>
<proteinExistence type="predicted"/>
<dbReference type="Proteomes" id="UP000650467">
    <property type="component" value="Unassembled WGS sequence"/>
</dbReference>
<feature type="region of interest" description="Disordered" evidence="1">
    <location>
        <begin position="1934"/>
        <end position="1955"/>
    </location>
</feature>
<feature type="compositionally biased region" description="Low complexity" evidence="1">
    <location>
        <begin position="1022"/>
        <end position="1033"/>
    </location>
</feature>
<sequence>MRSRSDTNPLDVVQKDVPLPLGGEAAGLLLRVLPKHYRDAPAELQSLYASAANLLKGAYKRHGKVVAAYVYSRPSDDGTVKPGVADPVRTVLLLSKELELQACACVAALKGEGRLLVIVHASTSPKFVRVLLLALARVAAEEAKQPYLLAVAQENENEFLAPLGFKHPRSQGALKVTYVDLAAATVKADAYLGSGARVWALDCRDVVPLLGQQLAALLGPGAAAASPTTTTTAAAAAAAAAATPNHASDPAASSRGGSATAVPSAGTAKRLLNTKQLAATGHGVCANGKNLSAGGTAGAGKGQGKAGAANNAGAAATKAAASRPHRKQGGAGKKIASPAATSSSDTSNTSESGDSTSSSGGDSSGSDGSSSGGGSSSSSSGGSGSSSSGSSDGGSSDSEAEDGEEHGGGVAAATAANGVLGAGRGAAGRGGRMGHGAGNSSSSNSSSSSSSGGESSSDIDGSDGEKGDDRGGAHGAGGANGPAAEAAGTRAPAVATPGKANSLHNGKTQQHAGQRPPPATPLVNGKRPNIPKNGLLPSPADGGARISSLVFAGRVSAAPAPQPEAGSGRPLKRARVTPAAPGGETGGAGAGQTGAVAAAAGTGAVAAGGSGYGPTQVLTKTEPGATAAVVTAACEAAPAADAAAAAAAAAPALPAGALTLRQRVRMLVPQLGQPHQGGRWRRPAGAAAAGAAARPQSLAAPERPPPGSLACRLVAGLALFGLNPLLAEPAAAATPAAATAAVKGQAAAARGQAGAGATATGRGASSDAKAEAREEAGGGGVGATGAAGAAAPMEVDAPLAAGPAPAAATAAATTAGPTGTAGASAAAGGVHAAAGGGGAVVAGSAAAALEGGAASASGLSAGLAASPGGGVHPNRPAAAAARPEATAVSPPGLGPAPPRPTAAPLAPSAAGQGPAGGGGSAVRRLAGRVSALVVELLRSLDHLDEAGAEQVLAMLPSSLQLHAAAGPNAAHTERADLPAADPSLPAAPTKSEACAPTANANGDGNRDACAPAAQPPHPPPHLAAASAAASAAPPITPPAAPAAHVSGSALLRPRASSATPAMQSLPHAADAAACASRHVEPPSAAPPPPRLPAPQAPPRRLLVAASASGIAATMLQMAAAAKRAAEHAQRTREAKAAAAASAAAAAAAAAAETAAAAAGAARAASALTSPQATRATHSLRHVPSLFWRREDDLAQGPAAVAAGGPAASLPAGARNGRAAAVAAGQNWRIALGIGAPPKKPGPKPHQPPSLPQSPKYQQLRQHRGLLSEQAELAAAGLGALPDEAGGSDAEGGGATDGAVARRLNGVLSTAAQGAARGRQRKLLASQIAQVRARQQQQSQHPPSSGIPLEGRNGQEQGRRHDAAAGGAGAGEAAQPPLDGPDLPTLAHLSPSPAAAPAGPATAPEPPAARLARAPNGTASVASGRASALGGAGAGPHASTAVTTTTSNSSPTTTTTTGDTGGEPTARRPRSSTPPRVRAKDMIYRPEGWNYGAKLYPPRESLMTEAGWRAMADAAVSWLQDQEPGVWVHSQAFLDGMSERFAQQYPSTAPAAPPAAAAAAAAVAIGAAAGGAAAAAGASAGAAPEGAASRAQVAAASEAANARCGGNEPAPAGAVCASIAHTAAQGAAATSQPAAAAATVAAAARPSGAAGTGAAAAAAAGGATAAALGSGPEAEAAAAAPAPGSAAAAPAAAVAVAAAGGGGGAAFGTRRPKAWEWEALLEQLANSKGLTARGGEVQRVFHDHYYCHFFRMKPTNPTTAAPEAADKLAPAAAITRIRLRGAAAAAASAARAAAKTSKAAAGGSDRRPKPQPQPAGWLGPRPPPPPGFSGTSWAIPSSTPGSPDDPFLGPPLKRHAGGGSTGAAGAAAGLMPPPPGARAVGPGPAAALAPPPVPPRPAAAQLLQAQLQVASAAAAAAAAATALCDAAEDALITGPSHSRSHLSTSLFPGPPDGLPNGAVTLAPGSASNAGRLPFGAAAAAAAAAPAAAGGAGKAGRASREATASGSAADALGGAAPSMLFGEVTLEGFLGNMQRARQPLAAAAAAAAWLGAGAGAGAAAGDDASQLLRYGTAGGGSAAAAAAAGALLQRHQQQQLEEMSLFAPHFLFSPRVDAGLLSTQLLGADTDAGLSPLGFPTSTGGRGAAAAAAAAAAVGAGAGTGAGDASLRDVLAAAGVAHDALDLGGLVGGSLPPPRGANGAVAGIDALVSLRAAPGSGSAVAAAAAAAAVVVGGAGRAGAGAGRGRLDLAEVARSVAAVVAAPPVGAALLMAQPMVMDLNNGYYYRAKVLEAAGERVHLEFVGFDEPSFWRDSGDPTIWWGPSEGEVAAHLPSHLQRYRMNWKCVSRSDGSWVPKPWCEPFKGLGVAQVAEALLVADQPPARQSGGGSDGAGGGGGGSGSHKRPRPTSTSRSPPPLLGPLAAAGATAGGAGGTAHLGAGGATTAGGAAGGRKRAGGAAAAAAEFEQMKQRLRELLPAQTTQTAQQRGGVLACGLGGGDIGDLDLGLGAGMDVGVGLRGLSSTFGLGLAPTAAMLSNQQQPKNAAAGISPAAVASASSGAAEARVPAAEKP</sequence>
<feature type="region of interest" description="Disordered" evidence="1">
    <location>
        <begin position="756"/>
        <end position="786"/>
    </location>
</feature>
<gene>
    <name evidence="2" type="ORF">HXX76_007039</name>
</gene>
<organism evidence="2 3">
    <name type="scientific">Chlamydomonas incerta</name>
    <dbReference type="NCBI Taxonomy" id="51695"/>
    <lineage>
        <taxon>Eukaryota</taxon>
        <taxon>Viridiplantae</taxon>
        <taxon>Chlorophyta</taxon>
        <taxon>core chlorophytes</taxon>
        <taxon>Chlorophyceae</taxon>
        <taxon>CS clade</taxon>
        <taxon>Chlamydomonadales</taxon>
        <taxon>Chlamydomonadaceae</taxon>
        <taxon>Chlamydomonas</taxon>
    </lineage>
</organism>
<feature type="compositionally biased region" description="Polar residues" evidence="1">
    <location>
        <begin position="502"/>
        <end position="512"/>
    </location>
</feature>
<feature type="compositionally biased region" description="Low complexity" evidence="1">
    <location>
        <begin position="376"/>
        <end position="397"/>
    </location>
</feature>
<feature type="region of interest" description="Disordered" evidence="1">
    <location>
        <begin position="978"/>
        <end position="1096"/>
    </location>
</feature>
<feature type="compositionally biased region" description="Gly residues" evidence="1">
    <location>
        <begin position="420"/>
        <end position="437"/>
    </location>
</feature>
<dbReference type="EMBL" id="JAEHOC010000014">
    <property type="protein sequence ID" value="KAG2435844.1"/>
    <property type="molecule type" value="Genomic_DNA"/>
</dbReference>
<feature type="region of interest" description="Disordered" evidence="1">
    <location>
        <begin position="866"/>
        <end position="921"/>
    </location>
</feature>
<comment type="caution">
    <text evidence="2">The sequence shown here is derived from an EMBL/GenBank/DDBJ whole genome shotgun (WGS) entry which is preliminary data.</text>
</comment>
<feature type="compositionally biased region" description="Pro residues" evidence="1">
    <location>
        <begin position="1237"/>
        <end position="1251"/>
    </location>
</feature>
<feature type="compositionally biased region" description="Low complexity" evidence="1">
    <location>
        <begin position="1876"/>
        <end position="1887"/>
    </location>
</feature>
<feature type="region of interest" description="Disordered" evidence="1">
    <location>
        <begin position="556"/>
        <end position="592"/>
    </location>
</feature>
<feature type="region of interest" description="Disordered" evidence="1">
    <location>
        <begin position="1795"/>
        <end position="1891"/>
    </location>
</feature>
<feature type="compositionally biased region" description="Low complexity" evidence="1">
    <location>
        <begin position="1382"/>
        <end position="1463"/>
    </location>
</feature>
<feature type="compositionally biased region" description="Low complexity" evidence="1">
    <location>
        <begin position="902"/>
        <end position="912"/>
    </location>
</feature>
<feature type="compositionally biased region" description="Polar residues" evidence="1">
    <location>
        <begin position="1830"/>
        <end position="1840"/>
    </location>
</feature>
<feature type="region of interest" description="Disordered" evidence="1">
    <location>
        <begin position="671"/>
        <end position="705"/>
    </location>
</feature>
<feature type="compositionally biased region" description="Basic and acidic residues" evidence="1">
    <location>
        <begin position="463"/>
        <end position="472"/>
    </location>
</feature>